<organism evidence="3 4">
    <name type="scientific">Scytalidium lignicola</name>
    <name type="common">Hyphomycete</name>
    <dbReference type="NCBI Taxonomy" id="5539"/>
    <lineage>
        <taxon>Eukaryota</taxon>
        <taxon>Fungi</taxon>
        <taxon>Dikarya</taxon>
        <taxon>Ascomycota</taxon>
        <taxon>Pezizomycotina</taxon>
        <taxon>Leotiomycetes</taxon>
        <taxon>Leotiomycetes incertae sedis</taxon>
        <taxon>Scytalidium</taxon>
    </lineage>
</organism>
<dbReference type="OrthoDB" id="1367865at2759"/>
<dbReference type="SUPFAM" id="SSF50978">
    <property type="entry name" value="WD40 repeat-like"/>
    <property type="match status" value="1"/>
</dbReference>
<keyword evidence="1" id="KW-0853">WD repeat</keyword>
<gene>
    <name evidence="3" type="ORF">B7463_g4500</name>
</gene>
<feature type="non-terminal residue" evidence="3">
    <location>
        <position position="1"/>
    </location>
</feature>
<dbReference type="Gene3D" id="2.130.10.10">
    <property type="entry name" value="YVTN repeat-like/Quinoprotein amine dehydrogenase"/>
    <property type="match status" value="1"/>
</dbReference>
<comment type="caution">
    <text evidence="3">The sequence shown here is derived from an EMBL/GenBank/DDBJ whole genome shotgun (WGS) entry which is preliminary data.</text>
</comment>
<feature type="non-terminal residue" evidence="3">
    <location>
        <position position="325"/>
    </location>
</feature>
<sequence length="325" mass="36109">MREGDMIIWELTDQGKDASPTAATNAVDIDITSTNAADDVISKLVKNHGWKVDESALDLIKKGFGSAVTKAVNMHTLQDKITLKDTITSTAPSFSPDGKLMTYISLDKSISDDPEDLRSQHPDSKVIASISWDETIRVYNVETGACLRVWGPFGGQMWCGAFSPDSKYIAASGGGPKSTIYIYNMQTGEEVSRFEGFKHWICTIDWSPDGKLLAAGGGLGELRVLDPFTGEEKMRWSMAFENYMAGPFLEVFMIKFIDGGRKLMFRTTEGTTEIYNIILNSKQQFTRGIEDTIPSTTRAWPICSADSSFIVCQDQDQAVRFWRLK</sequence>
<protein>
    <submittedName>
        <fullName evidence="3">Uncharacterized protein</fullName>
    </submittedName>
</protein>
<dbReference type="SMART" id="SM00320">
    <property type="entry name" value="WD40"/>
    <property type="match status" value="3"/>
</dbReference>
<dbReference type="STRING" id="5539.A0A3E2HEP5"/>
<dbReference type="PANTHER" id="PTHR19848">
    <property type="entry name" value="WD40 REPEAT PROTEIN"/>
    <property type="match status" value="1"/>
</dbReference>
<reference evidence="3 4" key="1">
    <citation type="submission" date="2018-05" db="EMBL/GenBank/DDBJ databases">
        <title>Draft genome sequence of Scytalidium lignicola DSM 105466, a ubiquitous saprotrophic fungus.</title>
        <authorList>
            <person name="Buettner E."/>
            <person name="Gebauer A.M."/>
            <person name="Hofrichter M."/>
            <person name="Liers C."/>
            <person name="Kellner H."/>
        </authorList>
    </citation>
    <scope>NUCLEOTIDE SEQUENCE [LARGE SCALE GENOMIC DNA]</scope>
    <source>
        <strain evidence="3 4">DSM 105466</strain>
    </source>
</reference>
<dbReference type="PANTHER" id="PTHR19848:SF8">
    <property type="entry name" value="F-BOX AND WD REPEAT DOMAIN CONTAINING 7"/>
    <property type="match status" value="1"/>
</dbReference>
<evidence type="ECO:0000313" key="3">
    <source>
        <dbReference type="EMBL" id="RFU31837.1"/>
    </source>
</evidence>
<dbReference type="Proteomes" id="UP000258309">
    <property type="component" value="Unassembled WGS sequence"/>
</dbReference>
<dbReference type="InterPro" id="IPR036322">
    <property type="entry name" value="WD40_repeat_dom_sf"/>
</dbReference>
<dbReference type="Pfam" id="PF00400">
    <property type="entry name" value="WD40"/>
    <property type="match status" value="1"/>
</dbReference>
<dbReference type="Pfam" id="PF07676">
    <property type="entry name" value="PD40"/>
    <property type="match status" value="1"/>
</dbReference>
<keyword evidence="2" id="KW-0677">Repeat</keyword>
<name>A0A3E2HEP5_SCYLI</name>
<accession>A0A3E2HEP5</accession>
<dbReference type="InterPro" id="IPR015943">
    <property type="entry name" value="WD40/YVTN_repeat-like_dom_sf"/>
</dbReference>
<proteinExistence type="predicted"/>
<evidence type="ECO:0000256" key="2">
    <source>
        <dbReference type="ARBA" id="ARBA00022737"/>
    </source>
</evidence>
<dbReference type="EMBL" id="NCSJ02000067">
    <property type="protein sequence ID" value="RFU31837.1"/>
    <property type="molecule type" value="Genomic_DNA"/>
</dbReference>
<dbReference type="InterPro" id="IPR001680">
    <property type="entry name" value="WD40_rpt"/>
</dbReference>
<keyword evidence="4" id="KW-1185">Reference proteome</keyword>
<dbReference type="AlphaFoldDB" id="A0A3E2HEP5"/>
<evidence type="ECO:0000313" key="4">
    <source>
        <dbReference type="Proteomes" id="UP000258309"/>
    </source>
</evidence>
<dbReference type="InterPro" id="IPR011659">
    <property type="entry name" value="WD40"/>
</dbReference>
<evidence type="ECO:0000256" key="1">
    <source>
        <dbReference type="ARBA" id="ARBA00022574"/>
    </source>
</evidence>